<dbReference type="Proteomes" id="UP000038010">
    <property type="component" value="Unassembled WGS sequence"/>
</dbReference>
<dbReference type="AlphaFoldDB" id="A0A0N1P1U4"/>
<dbReference type="EMBL" id="LFJN01000004">
    <property type="protein sequence ID" value="KPI44154.1"/>
    <property type="molecule type" value="Genomic_DNA"/>
</dbReference>
<feature type="region of interest" description="Disordered" evidence="1">
    <location>
        <begin position="1"/>
        <end position="57"/>
    </location>
</feature>
<dbReference type="GeneID" id="28738410"/>
<accession>A0A0N1P1U4</accession>
<comment type="caution">
    <text evidence="2">The sequence shown here is derived from an EMBL/GenBank/DDBJ whole genome shotgun (WGS) entry which is preliminary data.</text>
</comment>
<feature type="region of interest" description="Disordered" evidence="1">
    <location>
        <begin position="69"/>
        <end position="94"/>
    </location>
</feature>
<evidence type="ECO:0000256" key="1">
    <source>
        <dbReference type="SAM" id="MobiDB-lite"/>
    </source>
</evidence>
<protein>
    <submittedName>
        <fullName evidence="2">Uncharacterized protein</fullName>
    </submittedName>
</protein>
<dbReference type="OrthoDB" id="3525185at2759"/>
<feature type="compositionally biased region" description="Polar residues" evidence="1">
    <location>
        <begin position="70"/>
        <end position="93"/>
    </location>
</feature>
<gene>
    <name evidence="2" type="ORF">AB675_6251</name>
</gene>
<evidence type="ECO:0000313" key="2">
    <source>
        <dbReference type="EMBL" id="KPI44154.1"/>
    </source>
</evidence>
<dbReference type="STRING" id="1664694.A0A0N1P1U4"/>
<proteinExistence type="predicted"/>
<organism evidence="2 3">
    <name type="scientific">Cyphellophora attinorum</name>
    <dbReference type="NCBI Taxonomy" id="1664694"/>
    <lineage>
        <taxon>Eukaryota</taxon>
        <taxon>Fungi</taxon>
        <taxon>Dikarya</taxon>
        <taxon>Ascomycota</taxon>
        <taxon>Pezizomycotina</taxon>
        <taxon>Eurotiomycetes</taxon>
        <taxon>Chaetothyriomycetidae</taxon>
        <taxon>Chaetothyriales</taxon>
        <taxon>Cyphellophoraceae</taxon>
        <taxon>Cyphellophora</taxon>
    </lineage>
</organism>
<feature type="compositionally biased region" description="Basic residues" evidence="1">
    <location>
        <begin position="21"/>
        <end position="36"/>
    </location>
</feature>
<dbReference type="VEuPathDB" id="FungiDB:AB675_6251"/>
<reference evidence="2 3" key="1">
    <citation type="submission" date="2015-06" db="EMBL/GenBank/DDBJ databases">
        <title>Draft genome of the ant-associated black yeast Phialophora attae CBS 131958.</title>
        <authorList>
            <person name="Moreno L.F."/>
            <person name="Stielow B.J."/>
            <person name="de Hoog S."/>
            <person name="Vicente V.A."/>
            <person name="Weiss V.A."/>
            <person name="de Vries M."/>
            <person name="Cruz L.M."/>
            <person name="Souza E.M."/>
        </authorList>
    </citation>
    <scope>NUCLEOTIDE SEQUENCE [LARGE SCALE GENOMIC DNA]</scope>
    <source>
        <strain evidence="2 3">CBS 131958</strain>
    </source>
</reference>
<sequence>MPLGRPRAPGTEAERAEARRAKVRKNVQAFRRRQKEKKLADAAAQATKVAQGPGGRVGSTICREGYLDVSSRSDTPSVSARSSPGLGNSTLSASPEYDYADPDSWIWRFPQDVLGEPQYQNTFTLAAQDSAEWWPEQSNDNTSSTASYDPFRAFAGCGSTWFHVAMMEAVEPGLKIINDACLASALTIISRERENNNLGVSAAFIQSRALRHLRESLQRWAVEPRRCVLSAYR</sequence>
<name>A0A0N1P1U4_9EURO</name>
<dbReference type="RefSeq" id="XP_018004117.1">
    <property type="nucleotide sequence ID" value="XM_018146530.1"/>
</dbReference>
<keyword evidence="3" id="KW-1185">Reference proteome</keyword>
<evidence type="ECO:0000313" key="3">
    <source>
        <dbReference type="Proteomes" id="UP000038010"/>
    </source>
</evidence>
<feature type="compositionally biased region" description="Low complexity" evidence="1">
    <location>
        <begin position="41"/>
        <end position="51"/>
    </location>
</feature>
<feature type="compositionally biased region" description="Low complexity" evidence="1">
    <location>
        <begin position="1"/>
        <end position="11"/>
    </location>
</feature>